<name>A0AAE0YSR4_9GAST</name>
<dbReference type="Proteomes" id="UP001283361">
    <property type="component" value="Unassembled WGS sequence"/>
</dbReference>
<evidence type="ECO:0000313" key="2">
    <source>
        <dbReference type="Proteomes" id="UP001283361"/>
    </source>
</evidence>
<dbReference type="AlphaFoldDB" id="A0AAE0YSR4"/>
<evidence type="ECO:0000313" key="1">
    <source>
        <dbReference type="EMBL" id="KAK3756250.1"/>
    </source>
</evidence>
<proteinExistence type="predicted"/>
<dbReference type="EMBL" id="JAWDGP010005530">
    <property type="protein sequence ID" value="KAK3756250.1"/>
    <property type="molecule type" value="Genomic_DNA"/>
</dbReference>
<protein>
    <submittedName>
        <fullName evidence="1">Uncharacterized protein</fullName>
    </submittedName>
</protein>
<gene>
    <name evidence="1" type="ORF">RRG08_035311</name>
</gene>
<reference evidence="1" key="1">
    <citation type="journal article" date="2023" name="G3 (Bethesda)">
        <title>A reference genome for the long-term kleptoplast-retaining sea slug Elysia crispata morphotype clarki.</title>
        <authorList>
            <person name="Eastman K.E."/>
            <person name="Pendleton A.L."/>
            <person name="Shaikh M.A."/>
            <person name="Suttiyut T."/>
            <person name="Ogas R."/>
            <person name="Tomko P."/>
            <person name="Gavelis G."/>
            <person name="Widhalm J.R."/>
            <person name="Wisecaver J.H."/>
        </authorList>
    </citation>
    <scope>NUCLEOTIDE SEQUENCE</scope>
    <source>
        <strain evidence="1">ECLA1</strain>
    </source>
</reference>
<accession>A0AAE0YSR4</accession>
<comment type="caution">
    <text evidence="1">The sequence shown here is derived from an EMBL/GenBank/DDBJ whole genome shotgun (WGS) entry which is preliminary data.</text>
</comment>
<organism evidence="1 2">
    <name type="scientific">Elysia crispata</name>
    <name type="common">lettuce slug</name>
    <dbReference type="NCBI Taxonomy" id="231223"/>
    <lineage>
        <taxon>Eukaryota</taxon>
        <taxon>Metazoa</taxon>
        <taxon>Spiralia</taxon>
        <taxon>Lophotrochozoa</taxon>
        <taxon>Mollusca</taxon>
        <taxon>Gastropoda</taxon>
        <taxon>Heterobranchia</taxon>
        <taxon>Euthyneura</taxon>
        <taxon>Panpulmonata</taxon>
        <taxon>Sacoglossa</taxon>
        <taxon>Placobranchoidea</taxon>
        <taxon>Plakobranchidae</taxon>
        <taxon>Elysia</taxon>
    </lineage>
</organism>
<keyword evidence="2" id="KW-1185">Reference proteome</keyword>
<sequence length="134" mass="15236">MSTCNTLTNTHVSNSTQKHNTVFPKKFQCYWFMFCRCESGSHSTVIILFKAKHCGKRTSCTVVRRHFLHPLLQSQQQENRQRFTTAWVALLSLSPQLNPLASSNAGQSKSKLSEQHLWFGIHRGDTALSDSIPD</sequence>